<sequence length="263" mass="29740">MTDKNYISGKESGKAPNKAPNVIKADTLPPSVIKPVRKAGNFKVDVVVAEFDAYVNSESIIHLAKPAYEIKRIDKEVFLNEARFVPTKFDYRKGKVVEGIVFLQGYLRKNIEYASLTSTGKSAIGGEINDTTARVKFLTSVVIKDFVNHPIIKPSPANETTRYFDKKALGKSIKEADRRTLEILNEPVHAEIEETDVIDADINIKGKPIDGFTNEELFDKFVDKAVIRIRVKLLQKQQVKPYHNSYDVEEYDETDAEIDPDYE</sequence>
<evidence type="ECO:0000256" key="1">
    <source>
        <dbReference type="SAM" id="MobiDB-lite"/>
    </source>
</evidence>
<protein>
    <recommendedName>
        <fullName evidence="2">DUF7852 domain-containing protein</fullName>
    </recommendedName>
</protein>
<dbReference type="EMBL" id="CP009268">
    <property type="protein sequence ID" value="AJA53003.1"/>
    <property type="molecule type" value="Genomic_DNA"/>
</dbReference>
<evidence type="ECO:0000313" key="3">
    <source>
        <dbReference type="EMBL" id="AJA53003.1"/>
    </source>
</evidence>
<evidence type="ECO:0000313" key="6">
    <source>
        <dbReference type="Proteomes" id="UP000030905"/>
    </source>
</evidence>
<name>A0A0H3JB24_CLOPA</name>
<reference evidence="3 6" key="1">
    <citation type="journal article" date="2015" name="Genome Announc.">
        <title>Complete Genome Sequence of the Nitrogen-Fixing and Solvent-Producing Clostridium pasteurianum DSM 525.</title>
        <authorList>
            <person name="Poehlein A."/>
            <person name="Grosse-Honebrink A."/>
            <person name="Zhang Y."/>
            <person name="Minton N.P."/>
            <person name="Daniel R."/>
        </authorList>
    </citation>
    <scope>NUCLEOTIDE SEQUENCE [LARGE SCALE GENOMIC DNA]</scope>
    <source>
        <strain evidence="3">DSM 525</strain>
        <strain evidence="6">DSM 525 / ATCC 6013</strain>
    </source>
</reference>
<dbReference type="Pfam" id="PF25250">
    <property type="entry name" value="DUF7852"/>
    <property type="match status" value="1"/>
</dbReference>
<dbReference type="KEGG" id="cpae:CPAST_c29490"/>
<dbReference type="NCBIfam" id="NF045794">
    <property type="entry name" value="CsxC_fam"/>
    <property type="match status" value="1"/>
</dbReference>
<proteinExistence type="predicted"/>
<feature type="region of interest" description="Disordered" evidence="1">
    <location>
        <begin position="1"/>
        <end position="21"/>
    </location>
</feature>
<dbReference type="Proteomes" id="UP000028042">
    <property type="component" value="Unassembled WGS sequence"/>
</dbReference>
<dbReference type="AlphaFoldDB" id="A0A0H3JB24"/>
<reference evidence="4 5" key="3">
    <citation type="journal article" name="Genome Announc.">
        <title>Improved Draft Genome Sequence of Clostridium pasteurianum Strain ATCC 6013 (DSM 525) Using a Hybrid Next-Generation Sequencing Approach.</title>
        <authorList>
            <person name="Pyne M.E."/>
            <person name="Utturkar S."/>
            <person name="Brown S.D."/>
            <person name="Moo-Young M."/>
            <person name="Chung D.A."/>
            <person name="Chou C.P."/>
        </authorList>
    </citation>
    <scope>NUCLEOTIDE SEQUENCE [LARGE SCALE GENOMIC DNA]</scope>
    <source>
        <strain evidence="4 5">ATCC 6013</strain>
    </source>
</reference>
<accession>A0A0H3JB24</accession>
<evidence type="ECO:0000259" key="2">
    <source>
        <dbReference type="Pfam" id="PF25250"/>
    </source>
</evidence>
<dbReference type="InterPro" id="IPR057174">
    <property type="entry name" value="DUF7852"/>
</dbReference>
<organism evidence="3 6">
    <name type="scientific">Clostridium pasteurianum DSM 525 = ATCC 6013</name>
    <dbReference type="NCBI Taxonomy" id="1262449"/>
    <lineage>
        <taxon>Bacteria</taxon>
        <taxon>Bacillati</taxon>
        <taxon>Bacillota</taxon>
        <taxon>Clostridia</taxon>
        <taxon>Eubacteriales</taxon>
        <taxon>Clostridiaceae</taxon>
        <taxon>Clostridium</taxon>
    </lineage>
</organism>
<reference evidence="4" key="2">
    <citation type="submission" date="2015-10" db="EMBL/GenBank/DDBJ databases">
        <title>Improved Draft Genome Sequence of Clostridium pasteurianum Strain ATCC 6013 (DSM 525) Using a Hybrid Next-Generation Sequencing Approach.</title>
        <authorList>
            <person name="Pyne M.E."/>
            <person name="Utturkar S.M."/>
            <person name="Brown S.D."/>
            <person name="Moo-Young M."/>
            <person name="Chung D.A."/>
            <person name="Chou P.C."/>
        </authorList>
    </citation>
    <scope>NUCLEOTIDE SEQUENCE</scope>
    <source>
        <strain evidence="4">ATCC 6013</strain>
    </source>
</reference>
<evidence type="ECO:0000313" key="5">
    <source>
        <dbReference type="Proteomes" id="UP000028042"/>
    </source>
</evidence>
<dbReference type="GeneID" id="93075071"/>
<dbReference type="eggNOG" id="ENOG5032PM0">
    <property type="taxonomic scope" value="Bacteria"/>
</dbReference>
<dbReference type="EMBL" id="JPGY02000001">
    <property type="protein sequence ID" value="KRU10989.1"/>
    <property type="molecule type" value="Genomic_DNA"/>
</dbReference>
<feature type="domain" description="DUF7852" evidence="2">
    <location>
        <begin position="40"/>
        <end position="119"/>
    </location>
</feature>
<gene>
    <name evidence="3" type="ORF">CLPA_c29490</name>
    <name evidence="4" type="ORF">CP6013_00236</name>
</gene>
<dbReference type="RefSeq" id="WP_003443312.1">
    <property type="nucleotide sequence ID" value="NZ_ANZB01000003.1"/>
</dbReference>
<dbReference type="InterPro" id="IPR054845">
    <property type="entry name" value="Exosporium_prot_C"/>
</dbReference>
<evidence type="ECO:0000313" key="4">
    <source>
        <dbReference type="EMBL" id="KRU10989.1"/>
    </source>
</evidence>
<dbReference type="PATRIC" id="fig|1262449.3.peg.1397"/>
<dbReference type="KEGG" id="cpat:CLPA_c29490"/>
<keyword evidence="6" id="KW-1185">Reference proteome</keyword>
<dbReference type="Proteomes" id="UP000030905">
    <property type="component" value="Chromosome"/>
</dbReference>